<dbReference type="EMBL" id="PJQD01000041">
    <property type="protein sequence ID" value="POY73112.1"/>
    <property type="molecule type" value="Genomic_DNA"/>
</dbReference>
<comment type="caution">
    <text evidence="2">The sequence shown here is derived from an EMBL/GenBank/DDBJ whole genome shotgun (WGS) entry which is preliminary data.</text>
</comment>
<dbReference type="Proteomes" id="UP000237144">
    <property type="component" value="Unassembled WGS sequence"/>
</dbReference>
<reference evidence="2 3" key="1">
    <citation type="journal article" date="2018" name="Front. Microbiol.">
        <title>Prospects for Fungal Bioremediation of Acidic Radioactive Waste Sites: Characterization and Genome Sequence of Rhodotorula taiwanensis MD1149.</title>
        <authorList>
            <person name="Tkavc R."/>
            <person name="Matrosova V.Y."/>
            <person name="Grichenko O.E."/>
            <person name="Gostincar C."/>
            <person name="Volpe R.P."/>
            <person name="Klimenkova P."/>
            <person name="Gaidamakova E.K."/>
            <person name="Zhou C.E."/>
            <person name="Stewart B.J."/>
            <person name="Lyman M.G."/>
            <person name="Malfatti S.A."/>
            <person name="Rubinfeld B."/>
            <person name="Courtot M."/>
            <person name="Singh J."/>
            <person name="Dalgard C.L."/>
            <person name="Hamilton T."/>
            <person name="Frey K.G."/>
            <person name="Gunde-Cimerman N."/>
            <person name="Dugan L."/>
            <person name="Daly M.J."/>
        </authorList>
    </citation>
    <scope>NUCLEOTIDE SEQUENCE [LARGE SCALE GENOMIC DNA]</scope>
    <source>
        <strain evidence="2 3">MD1149</strain>
    </source>
</reference>
<gene>
    <name evidence="2" type="ORF">BMF94_3850</name>
</gene>
<proteinExistence type="predicted"/>
<evidence type="ECO:0000313" key="2">
    <source>
        <dbReference type="EMBL" id="POY73112.1"/>
    </source>
</evidence>
<keyword evidence="3" id="KW-1185">Reference proteome</keyword>
<dbReference type="AlphaFoldDB" id="A0A2S5B8K5"/>
<evidence type="ECO:0000313" key="3">
    <source>
        <dbReference type="Proteomes" id="UP000237144"/>
    </source>
</evidence>
<feature type="compositionally biased region" description="Polar residues" evidence="1">
    <location>
        <begin position="18"/>
        <end position="36"/>
    </location>
</feature>
<feature type="region of interest" description="Disordered" evidence="1">
    <location>
        <begin position="213"/>
        <end position="236"/>
    </location>
</feature>
<protein>
    <submittedName>
        <fullName evidence="2">Uncharacterized protein</fullName>
    </submittedName>
</protein>
<name>A0A2S5B8K5_9BASI</name>
<feature type="region of interest" description="Disordered" evidence="1">
    <location>
        <begin position="1"/>
        <end position="42"/>
    </location>
</feature>
<feature type="compositionally biased region" description="Polar residues" evidence="1">
    <location>
        <begin position="1"/>
        <end position="11"/>
    </location>
</feature>
<evidence type="ECO:0000256" key="1">
    <source>
        <dbReference type="SAM" id="MobiDB-lite"/>
    </source>
</evidence>
<organism evidence="2 3">
    <name type="scientific">Rhodotorula taiwanensis</name>
    <dbReference type="NCBI Taxonomy" id="741276"/>
    <lineage>
        <taxon>Eukaryota</taxon>
        <taxon>Fungi</taxon>
        <taxon>Dikarya</taxon>
        <taxon>Basidiomycota</taxon>
        <taxon>Pucciniomycotina</taxon>
        <taxon>Microbotryomycetes</taxon>
        <taxon>Sporidiobolales</taxon>
        <taxon>Sporidiobolaceae</taxon>
        <taxon>Rhodotorula</taxon>
    </lineage>
</organism>
<sequence>MDAGHHNNQSPAPVPAPESTSLQLASGEANPQQCLTPPSVRRREARIARCMMIRDARRAAAAAEGEQGEPSRREPTVRHAYTPEEVRIRRRDHHREQQRILAAAAAATGGDHLDRFYGRQDPATEHDPALLIRPDGTVDWDAAPRTLPTEFDAATLATLQDTPALPRRGLAEAGPLTLAPAGIESSAGWPSPALLLSAVLLVVLQIAQGRRSRRRSSAAEADAPARKYSAARPPGI</sequence>
<accession>A0A2S5B8K5</accession>